<keyword evidence="2" id="KW-1185">Reference proteome</keyword>
<sequence length="114" mass="12527">MRPCSLHTTAFASSSPSSKCFDCQPLACRPRGPRAPSRSIPLPWQAASVRWHAVLDGARAHVQQIADIWSVGTTLELAQGRAHRDALPHQVLLQTACRMPPTLDRIQAITLRVL</sequence>
<organism evidence="1 2">
    <name type="scientific">Auriscalpium vulgare</name>
    <dbReference type="NCBI Taxonomy" id="40419"/>
    <lineage>
        <taxon>Eukaryota</taxon>
        <taxon>Fungi</taxon>
        <taxon>Dikarya</taxon>
        <taxon>Basidiomycota</taxon>
        <taxon>Agaricomycotina</taxon>
        <taxon>Agaricomycetes</taxon>
        <taxon>Russulales</taxon>
        <taxon>Auriscalpiaceae</taxon>
        <taxon>Auriscalpium</taxon>
    </lineage>
</organism>
<comment type="caution">
    <text evidence="1">The sequence shown here is derived from an EMBL/GenBank/DDBJ whole genome shotgun (WGS) entry which is preliminary data.</text>
</comment>
<accession>A0ACB8R1X2</accession>
<reference evidence="1" key="2">
    <citation type="journal article" date="2022" name="New Phytol.">
        <title>Evolutionary transition to the ectomycorrhizal habit in the genomes of a hyperdiverse lineage of mushroom-forming fungi.</title>
        <authorList>
            <person name="Looney B."/>
            <person name="Miyauchi S."/>
            <person name="Morin E."/>
            <person name="Drula E."/>
            <person name="Courty P.E."/>
            <person name="Kohler A."/>
            <person name="Kuo A."/>
            <person name="LaButti K."/>
            <person name="Pangilinan J."/>
            <person name="Lipzen A."/>
            <person name="Riley R."/>
            <person name="Andreopoulos W."/>
            <person name="He G."/>
            <person name="Johnson J."/>
            <person name="Nolan M."/>
            <person name="Tritt A."/>
            <person name="Barry K.W."/>
            <person name="Grigoriev I.V."/>
            <person name="Nagy L.G."/>
            <person name="Hibbett D."/>
            <person name="Henrissat B."/>
            <person name="Matheny P.B."/>
            <person name="Labbe J."/>
            <person name="Martin F.M."/>
        </authorList>
    </citation>
    <scope>NUCLEOTIDE SEQUENCE</scope>
    <source>
        <strain evidence="1">FP105234-sp</strain>
    </source>
</reference>
<proteinExistence type="predicted"/>
<reference evidence="1" key="1">
    <citation type="submission" date="2021-02" db="EMBL/GenBank/DDBJ databases">
        <authorList>
            <consortium name="DOE Joint Genome Institute"/>
            <person name="Ahrendt S."/>
            <person name="Looney B.P."/>
            <person name="Miyauchi S."/>
            <person name="Morin E."/>
            <person name="Drula E."/>
            <person name="Courty P.E."/>
            <person name="Chicoki N."/>
            <person name="Fauchery L."/>
            <person name="Kohler A."/>
            <person name="Kuo A."/>
            <person name="Labutti K."/>
            <person name="Pangilinan J."/>
            <person name="Lipzen A."/>
            <person name="Riley R."/>
            <person name="Andreopoulos W."/>
            <person name="He G."/>
            <person name="Johnson J."/>
            <person name="Barry K.W."/>
            <person name="Grigoriev I.V."/>
            <person name="Nagy L."/>
            <person name="Hibbett D."/>
            <person name="Henrissat B."/>
            <person name="Matheny P.B."/>
            <person name="Labbe J."/>
            <person name="Martin F."/>
        </authorList>
    </citation>
    <scope>NUCLEOTIDE SEQUENCE</scope>
    <source>
        <strain evidence="1">FP105234-sp</strain>
    </source>
</reference>
<evidence type="ECO:0000313" key="1">
    <source>
        <dbReference type="EMBL" id="KAI0038065.1"/>
    </source>
</evidence>
<evidence type="ECO:0000313" key="2">
    <source>
        <dbReference type="Proteomes" id="UP000814033"/>
    </source>
</evidence>
<dbReference type="EMBL" id="MU276604">
    <property type="protein sequence ID" value="KAI0038065.1"/>
    <property type="molecule type" value="Genomic_DNA"/>
</dbReference>
<gene>
    <name evidence="1" type="ORF">FA95DRAFT_1298443</name>
</gene>
<name>A0ACB8R1X2_9AGAM</name>
<dbReference type="Proteomes" id="UP000814033">
    <property type="component" value="Unassembled WGS sequence"/>
</dbReference>
<protein>
    <submittedName>
        <fullName evidence="1">Uncharacterized protein</fullName>
    </submittedName>
</protein>